<dbReference type="OrthoDB" id="9800503at2"/>
<sequence>MSIAVELQSINIHDAKTHLSRIVEEVKRQQTPVIIAKAGKPQVKIVPIDNDLPTTRFGFMQKQIVPDNFDRLYEEEILIMFNGEAK</sequence>
<evidence type="ECO:0000313" key="6">
    <source>
        <dbReference type="Proteomes" id="UP001196379"/>
    </source>
</evidence>
<protein>
    <recommendedName>
        <fullName evidence="2">Antitoxin</fullName>
    </recommendedName>
</protein>
<comment type="function">
    <text evidence="2">Antitoxin component of a type II toxin-antitoxin (TA) system.</text>
</comment>
<evidence type="ECO:0000256" key="2">
    <source>
        <dbReference type="RuleBase" id="RU362080"/>
    </source>
</evidence>
<name>A0A949SY32_9PAST</name>
<accession>A0A949SY32</accession>
<dbReference type="EMBL" id="JABULY010000001">
    <property type="protein sequence ID" value="MBV6530620.1"/>
    <property type="molecule type" value="Genomic_DNA"/>
</dbReference>
<dbReference type="RefSeq" id="WP_157394972.1">
    <property type="nucleotide sequence ID" value="NZ_JABULY010000001.1"/>
</dbReference>
<dbReference type="Pfam" id="PF02604">
    <property type="entry name" value="PhdYeFM_antitox"/>
    <property type="match status" value="1"/>
</dbReference>
<dbReference type="GeneID" id="65548803"/>
<comment type="caution">
    <text evidence="4">The sequence shown here is derived from an EMBL/GenBank/DDBJ whole genome shotgun (WGS) entry which is preliminary data.</text>
</comment>
<comment type="similarity">
    <text evidence="1 2">Belongs to the phD/YefM antitoxin family.</text>
</comment>
<dbReference type="SUPFAM" id="SSF143120">
    <property type="entry name" value="YefM-like"/>
    <property type="match status" value="1"/>
</dbReference>
<evidence type="ECO:0000313" key="3">
    <source>
        <dbReference type="EMBL" id="MBV6530620.1"/>
    </source>
</evidence>
<dbReference type="Proteomes" id="UP000732858">
    <property type="component" value="Unassembled WGS sequence"/>
</dbReference>
<evidence type="ECO:0000313" key="4">
    <source>
        <dbReference type="EMBL" id="MBV6545696.1"/>
    </source>
</evidence>
<dbReference type="AlphaFoldDB" id="A0A949SY32"/>
<dbReference type="EMBL" id="JABUMC010000001">
    <property type="protein sequence ID" value="MBV6545696.1"/>
    <property type="molecule type" value="Genomic_DNA"/>
</dbReference>
<dbReference type="InterPro" id="IPR006442">
    <property type="entry name" value="Antitoxin_Phd/YefM"/>
</dbReference>
<dbReference type="Proteomes" id="UP001196379">
    <property type="component" value="Unassembled WGS sequence"/>
</dbReference>
<organism evidence="4 5">
    <name type="scientific">Ursidibacter maritimus</name>
    <dbReference type="NCBI Taxonomy" id="1331689"/>
    <lineage>
        <taxon>Bacteria</taxon>
        <taxon>Pseudomonadati</taxon>
        <taxon>Pseudomonadota</taxon>
        <taxon>Gammaproteobacteria</taxon>
        <taxon>Pasteurellales</taxon>
        <taxon>Pasteurellaceae</taxon>
        <taxon>Ursidibacter</taxon>
    </lineage>
</organism>
<evidence type="ECO:0000313" key="5">
    <source>
        <dbReference type="Proteomes" id="UP000732858"/>
    </source>
</evidence>
<proteinExistence type="inferred from homology"/>
<reference evidence="4 6" key="1">
    <citation type="journal article" date="2021" name="Mol. Ecol.">
        <title>Polar bear-adapted Ursidibacter maritimus are remarkably conserved after generations in captivity.</title>
        <authorList>
            <person name="Espinosa-Gongora C."/>
            <person name="Hansen M.J."/>
            <person name="Bertelsen M.F."/>
            <person name="Bojesen A.M."/>
        </authorList>
    </citation>
    <scope>NUCLEOTIDE SEQUENCE</scope>
    <source>
        <strain evidence="4">Pb43105x</strain>
        <strain evidence="3 6">Pb43106</strain>
    </source>
</reference>
<keyword evidence="6" id="KW-1185">Reference proteome</keyword>
<dbReference type="InterPro" id="IPR036165">
    <property type="entry name" value="YefM-like_sf"/>
</dbReference>
<gene>
    <name evidence="3" type="ORF">HT657_00415</name>
    <name evidence="4" type="ORF">HT672_00015</name>
</gene>
<dbReference type="NCBIfam" id="TIGR01552">
    <property type="entry name" value="phd_fam"/>
    <property type="match status" value="1"/>
</dbReference>
<evidence type="ECO:0000256" key="1">
    <source>
        <dbReference type="ARBA" id="ARBA00009981"/>
    </source>
</evidence>
<dbReference type="Gene3D" id="3.40.1620.10">
    <property type="entry name" value="YefM-like domain"/>
    <property type="match status" value="1"/>
</dbReference>